<accession>A0ABW2BI75</accession>
<name>A0ABW2BI75_9HYPH</name>
<organism evidence="1 2">
    <name type="scientific">Methylobacterium komagatae</name>
    <dbReference type="NCBI Taxonomy" id="374425"/>
    <lineage>
        <taxon>Bacteria</taxon>
        <taxon>Pseudomonadati</taxon>
        <taxon>Pseudomonadota</taxon>
        <taxon>Alphaproteobacteria</taxon>
        <taxon>Hyphomicrobiales</taxon>
        <taxon>Methylobacteriaceae</taxon>
        <taxon>Methylobacterium</taxon>
    </lineage>
</organism>
<keyword evidence="2" id="KW-1185">Reference proteome</keyword>
<dbReference type="EMBL" id="JBHSWN010000001">
    <property type="protein sequence ID" value="MFC6789086.1"/>
    <property type="molecule type" value="Genomic_DNA"/>
</dbReference>
<sequence>MSDLEKADRYRQEAGHIVARGEEIVLTLKKEGACEGHVLMASQILSALRRLDRLIEEHGKRVAASQLPDVDGQSIATYRSWWSVIKWPSRNRARLFEANISLSDHGA</sequence>
<dbReference type="Proteomes" id="UP001596292">
    <property type="component" value="Unassembled WGS sequence"/>
</dbReference>
<gene>
    <name evidence="1" type="ORF">ACFQE0_05245</name>
</gene>
<evidence type="ECO:0000313" key="1">
    <source>
        <dbReference type="EMBL" id="MFC6789086.1"/>
    </source>
</evidence>
<comment type="caution">
    <text evidence="1">The sequence shown here is derived from an EMBL/GenBank/DDBJ whole genome shotgun (WGS) entry which is preliminary data.</text>
</comment>
<proteinExistence type="predicted"/>
<reference evidence="2" key="1">
    <citation type="journal article" date="2019" name="Int. J. Syst. Evol. Microbiol.">
        <title>The Global Catalogue of Microorganisms (GCM) 10K type strain sequencing project: providing services to taxonomists for standard genome sequencing and annotation.</title>
        <authorList>
            <consortium name="The Broad Institute Genomics Platform"/>
            <consortium name="The Broad Institute Genome Sequencing Center for Infectious Disease"/>
            <person name="Wu L."/>
            <person name="Ma J."/>
        </authorList>
    </citation>
    <scope>NUCLEOTIDE SEQUENCE [LARGE SCALE GENOMIC DNA]</scope>
    <source>
        <strain evidence="2">CCUG 48316</strain>
    </source>
</reference>
<evidence type="ECO:0000313" key="2">
    <source>
        <dbReference type="Proteomes" id="UP001596292"/>
    </source>
</evidence>
<dbReference type="RefSeq" id="WP_378967749.1">
    <property type="nucleotide sequence ID" value="NZ_JBHSWN010000001.1"/>
</dbReference>
<protein>
    <submittedName>
        <fullName evidence="1">Uncharacterized protein</fullName>
    </submittedName>
</protein>